<evidence type="ECO:0000256" key="3">
    <source>
        <dbReference type="ARBA" id="ARBA00015915"/>
    </source>
</evidence>
<dbReference type="RefSeq" id="WP_183792022.1">
    <property type="nucleotide sequence ID" value="NZ_JACIDU010000007.1"/>
</dbReference>
<feature type="compositionally biased region" description="Basic and acidic residues" evidence="12">
    <location>
        <begin position="136"/>
        <end position="165"/>
    </location>
</feature>
<feature type="signal peptide" evidence="13">
    <location>
        <begin position="1"/>
        <end position="21"/>
    </location>
</feature>
<keyword evidence="10" id="KW-0406">Ion transport</keyword>
<dbReference type="PANTHER" id="PTHR42953">
    <property type="entry name" value="HIGH-AFFINITY ZINC UPTAKE SYSTEM PROTEIN ZNUA-RELATED"/>
    <property type="match status" value="1"/>
</dbReference>
<dbReference type="GO" id="GO:0046872">
    <property type="term" value="F:metal ion binding"/>
    <property type="evidence" value="ECO:0007669"/>
    <property type="project" value="UniProtKB-KW"/>
</dbReference>
<dbReference type="SUPFAM" id="SSF53807">
    <property type="entry name" value="Helical backbone' metal receptor"/>
    <property type="match status" value="1"/>
</dbReference>
<dbReference type="EMBL" id="JACIDU010000007">
    <property type="protein sequence ID" value="MBB4103459.1"/>
    <property type="molecule type" value="Genomic_DNA"/>
</dbReference>
<name>A0A7W6P0N3_9HYPH</name>
<dbReference type="AlphaFoldDB" id="A0A7W6P0N3"/>
<reference evidence="14 15" key="1">
    <citation type="submission" date="2020-08" db="EMBL/GenBank/DDBJ databases">
        <title>Genomic Encyclopedia of Type Strains, Phase IV (KMG-IV): sequencing the most valuable type-strain genomes for metagenomic binning, comparative biology and taxonomic classification.</title>
        <authorList>
            <person name="Goeker M."/>
        </authorList>
    </citation>
    <scope>NUCLEOTIDE SEQUENCE [LARGE SCALE GENOMIC DNA]</scope>
    <source>
        <strain evidence="14 15">DSM 26385</strain>
    </source>
</reference>
<keyword evidence="4" id="KW-0813">Transport</keyword>
<proteinExistence type="inferred from homology"/>
<keyword evidence="6 13" id="KW-0732">Signal</keyword>
<evidence type="ECO:0000256" key="1">
    <source>
        <dbReference type="ARBA" id="ARBA00004418"/>
    </source>
</evidence>
<evidence type="ECO:0000256" key="2">
    <source>
        <dbReference type="ARBA" id="ARBA00011028"/>
    </source>
</evidence>
<evidence type="ECO:0000256" key="6">
    <source>
        <dbReference type="ARBA" id="ARBA00022729"/>
    </source>
</evidence>
<evidence type="ECO:0000256" key="9">
    <source>
        <dbReference type="ARBA" id="ARBA00022906"/>
    </source>
</evidence>
<comment type="subcellular location">
    <subcellularLocation>
        <location evidence="1">Periplasm</location>
    </subcellularLocation>
</comment>
<feature type="region of interest" description="Disordered" evidence="12">
    <location>
        <begin position="114"/>
        <end position="165"/>
    </location>
</feature>
<evidence type="ECO:0000256" key="4">
    <source>
        <dbReference type="ARBA" id="ARBA00022448"/>
    </source>
</evidence>
<comment type="caution">
    <text evidence="14">The sequence shown here is derived from an EMBL/GenBank/DDBJ whole genome shotgun (WGS) entry which is preliminary data.</text>
</comment>
<dbReference type="Proteomes" id="UP000584824">
    <property type="component" value="Unassembled WGS sequence"/>
</dbReference>
<evidence type="ECO:0000313" key="15">
    <source>
        <dbReference type="Proteomes" id="UP000584824"/>
    </source>
</evidence>
<evidence type="ECO:0000256" key="11">
    <source>
        <dbReference type="ARBA" id="ARBA00023157"/>
    </source>
</evidence>
<evidence type="ECO:0000256" key="7">
    <source>
        <dbReference type="ARBA" id="ARBA00022764"/>
    </source>
</evidence>
<protein>
    <recommendedName>
        <fullName evidence="3">High-affinity zinc uptake system protein ZnuA</fullName>
    </recommendedName>
</protein>
<keyword evidence="5" id="KW-0479">Metal-binding</keyword>
<dbReference type="CDD" id="cd01019">
    <property type="entry name" value="ZnuA"/>
    <property type="match status" value="1"/>
</dbReference>
<gene>
    <name evidence="14" type="ORF">GGQ66_002017</name>
</gene>
<keyword evidence="7" id="KW-0574">Periplasm</keyword>
<dbReference type="Pfam" id="PF01297">
    <property type="entry name" value="ZnuA"/>
    <property type="match status" value="1"/>
</dbReference>
<comment type="similarity">
    <text evidence="2">Belongs to the bacterial solute-binding protein 9 family.</text>
</comment>
<feature type="chain" id="PRO_5031000017" description="High-affinity zinc uptake system protein ZnuA" evidence="13">
    <location>
        <begin position="22"/>
        <end position="336"/>
    </location>
</feature>
<keyword evidence="11" id="KW-1015">Disulfide bond</keyword>
<keyword evidence="9" id="KW-0864">Zinc transport</keyword>
<evidence type="ECO:0000256" key="8">
    <source>
        <dbReference type="ARBA" id="ARBA00022833"/>
    </source>
</evidence>
<dbReference type="InterPro" id="IPR006127">
    <property type="entry name" value="ZnuA-like"/>
</dbReference>
<evidence type="ECO:0000256" key="12">
    <source>
        <dbReference type="SAM" id="MobiDB-lite"/>
    </source>
</evidence>
<evidence type="ECO:0000313" key="14">
    <source>
        <dbReference type="EMBL" id="MBB4103459.1"/>
    </source>
</evidence>
<evidence type="ECO:0000256" key="10">
    <source>
        <dbReference type="ARBA" id="ARBA00023065"/>
    </source>
</evidence>
<evidence type="ECO:0000256" key="5">
    <source>
        <dbReference type="ARBA" id="ARBA00022723"/>
    </source>
</evidence>
<dbReference type="GO" id="GO:0006829">
    <property type="term" value="P:zinc ion transport"/>
    <property type="evidence" value="ECO:0007669"/>
    <property type="project" value="UniProtKB-KW"/>
</dbReference>
<keyword evidence="8" id="KW-0862">Zinc</keyword>
<evidence type="ECO:0000256" key="13">
    <source>
        <dbReference type="SAM" id="SignalP"/>
    </source>
</evidence>
<sequence length="336" mass="35713">MKILASLVAGTALLSASATFAADAPTVVTSFKPLHSLVANVMQGVGEPDLLIGTNASPHTYTMKPSNAAQLEKAKVVFWIGPGFEHFLEKPLEALASGAKSVELSEAPGVELLDSRAGGSFEKHSHAGEAEEEDHDHDAETKAGDHDHDHAGEEAAGEHEHHDDEAKDMHLWLDPDNARAMTREIVKVLSEVDSANAATYAKNGAALDERLAALDTEIASTLAPVKDRSFIVFHDAYQYMEHHYGLKVAGSITVNPEVMPGAARVREIREKVVALGATCVFSEPNFEPKIVGTLIEGTKAKAGELNPEGGALKAGPGLYFDLLRANAASLKNCLDG</sequence>
<keyword evidence="15" id="KW-1185">Reference proteome</keyword>
<dbReference type="Gene3D" id="3.40.50.1980">
    <property type="entry name" value="Nitrogenase molybdenum iron protein domain"/>
    <property type="match status" value="2"/>
</dbReference>
<dbReference type="InterPro" id="IPR035520">
    <property type="entry name" value="ZnuA"/>
</dbReference>
<organism evidence="14 15">
    <name type="scientific">Allorhizobium borbori</name>
    <dbReference type="NCBI Taxonomy" id="485907"/>
    <lineage>
        <taxon>Bacteria</taxon>
        <taxon>Pseudomonadati</taxon>
        <taxon>Pseudomonadota</taxon>
        <taxon>Alphaproteobacteria</taxon>
        <taxon>Hyphomicrobiales</taxon>
        <taxon>Rhizobiaceae</taxon>
        <taxon>Rhizobium/Agrobacterium group</taxon>
        <taxon>Allorhizobium</taxon>
    </lineage>
</organism>
<dbReference type="PANTHER" id="PTHR42953:SF3">
    <property type="entry name" value="HIGH-AFFINITY ZINC UPTAKE SYSTEM PROTEIN ZNUA"/>
    <property type="match status" value="1"/>
</dbReference>
<dbReference type="GO" id="GO:0042597">
    <property type="term" value="C:periplasmic space"/>
    <property type="evidence" value="ECO:0007669"/>
    <property type="project" value="UniProtKB-SubCell"/>
</dbReference>
<accession>A0A7W6P0N3</accession>
<dbReference type="InterPro" id="IPR050492">
    <property type="entry name" value="Bact_metal-bind_prot9"/>
</dbReference>